<evidence type="ECO:0000313" key="2">
    <source>
        <dbReference type="EMBL" id="KIK19942.1"/>
    </source>
</evidence>
<keyword evidence="1" id="KW-1133">Transmembrane helix</keyword>
<dbReference type="Proteomes" id="UP000054018">
    <property type="component" value="Unassembled WGS sequence"/>
</dbReference>
<dbReference type="OrthoDB" id="2685026at2759"/>
<organism evidence="2 3">
    <name type="scientific">Pisolithus microcarpus 441</name>
    <dbReference type="NCBI Taxonomy" id="765257"/>
    <lineage>
        <taxon>Eukaryota</taxon>
        <taxon>Fungi</taxon>
        <taxon>Dikarya</taxon>
        <taxon>Basidiomycota</taxon>
        <taxon>Agaricomycotina</taxon>
        <taxon>Agaricomycetes</taxon>
        <taxon>Agaricomycetidae</taxon>
        <taxon>Boletales</taxon>
        <taxon>Sclerodermatineae</taxon>
        <taxon>Pisolithaceae</taxon>
        <taxon>Pisolithus</taxon>
    </lineage>
</organism>
<dbReference type="EMBL" id="KN833774">
    <property type="protein sequence ID" value="KIK19942.1"/>
    <property type="molecule type" value="Genomic_DNA"/>
</dbReference>
<proteinExistence type="predicted"/>
<feature type="transmembrane region" description="Helical" evidence="1">
    <location>
        <begin position="15"/>
        <end position="37"/>
    </location>
</feature>
<feature type="non-terminal residue" evidence="2">
    <location>
        <position position="1"/>
    </location>
</feature>
<dbReference type="STRING" id="765257.A0A0C9ZBV8"/>
<accession>A0A0C9ZBV8</accession>
<keyword evidence="1" id="KW-0812">Transmembrane</keyword>
<evidence type="ECO:0000256" key="1">
    <source>
        <dbReference type="SAM" id="Phobius"/>
    </source>
</evidence>
<keyword evidence="3" id="KW-1185">Reference proteome</keyword>
<dbReference type="HOGENOM" id="CLU_158819_1_0_1"/>
<name>A0A0C9ZBV8_9AGAM</name>
<protein>
    <submittedName>
        <fullName evidence="2">Uncharacterized protein</fullName>
    </submittedName>
</protein>
<keyword evidence="1" id="KW-0472">Membrane</keyword>
<sequence length="102" mass="12013">QVTGNPRAKMEWQYYFRNIVSCYCVVVEGWLMIIPFINLSSASSSLSVLKMLMWKWELGSIYWKTLTDKEYNKLQMEWDGQIEHGEITEPMHHPPSDKGAKR</sequence>
<feature type="non-terminal residue" evidence="2">
    <location>
        <position position="102"/>
    </location>
</feature>
<evidence type="ECO:0000313" key="3">
    <source>
        <dbReference type="Proteomes" id="UP000054018"/>
    </source>
</evidence>
<gene>
    <name evidence="2" type="ORF">PISMIDRAFT_34223</name>
</gene>
<reference evidence="2 3" key="1">
    <citation type="submission" date="2014-04" db="EMBL/GenBank/DDBJ databases">
        <authorList>
            <consortium name="DOE Joint Genome Institute"/>
            <person name="Kuo A."/>
            <person name="Kohler A."/>
            <person name="Costa M.D."/>
            <person name="Nagy L.G."/>
            <person name="Floudas D."/>
            <person name="Copeland A."/>
            <person name="Barry K.W."/>
            <person name="Cichocki N."/>
            <person name="Veneault-Fourrey C."/>
            <person name="LaButti K."/>
            <person name="Lindquist E.A."/>
            <person name="Lipzen A."/>
            <person name="Lundell T."/>
            <person name="Morin E."/>
            <person name="Murat C."/>
            <person name="Sun H."/>
            <person name="Tunlid A."/>
            <person name="Henrissat B."/>
            <person name="Grigoriev I.V."/>
            <person name="Hibbett D.S."/>
            <person name="Martin F."/>
            <person name="Nordberg H.P."/>
            <person name="Cantor M.N."/>
            <person name="Hua S.X."/>
        </authorList>
    </citation>
    <scope>NUCLEOTIDE SEQUENCE [LARGE SCALE GENOMIC DNA]</scope>
    <source>
        <strain evidence="2 3">441</strain>
    </source>
</reference>
<dbReference type="AlphaFoldDB" id="A0A0C9ZBV8"/>
<reference evidence="3" key="2">
    <citation type="submission" date="2015-01" db="EMBL/GenBank/DDBJ databases">
        <title>Evolutionary Origins and Diversification of the Mycorrhizal Mutualists.</title>
        <authorList>
            <consortium name="DOE Joint Genome Institute"/>
            <consortium name="Mycorrhizal Genomics Consortium"/>
            <person name="Kohler A."/>
            <person name="Kuo A."/>
            <person name="Nagy L.G."/>
            <person name="Floudas D."/>
            <person name="Copeland A."/>
            <person name="Barry K.W."/>
            <person name="Cichocki N."/>
            <person name="Veneault-Fourrey C."/>
            <person name="LaButti K."/>
            <person name="Lindquist E.A."/>
            <person name="Lipzen A."/>
            <person name="Lundell T."/>
            <person name="Morin E."/>
            <person name="Murat C."/>
            <person name="Riley R."/>
            <person name="Ohm R."/>
            <person name="Sun H."/>
            <person name="Tunlid A."/>
            <person name="Henrissat B."/>
            <person name="Grigoriev I.V."/>
            <person name="Hibbett D.S."/>
            <person name="Martin F."/>
        </authorList>
    </citation>
    <scope>NUCLEOTIDE SEQUENCE [LARGE SCALE GENOMIC DNA]</scope>
    <source>
        <strain evidence="3">441</strain>
    </source>
</reference>